<comment type="similarity">
    <text evidence="1">Belongs to the LOB domain-containing protein family.</text>
</comment>
<feature type="compositionally biased region" description="Basic and acidic residues" evidence="2">
    <location>
        <begin position="242"/>
        <end position="251"/>
    </location>
</feature>
<feature type="region of interest" description="Disordered" evidence="2">
    <location>
        <begin position="242"/>
        <end position="265"/>
    </location>
</feature>
<gene>
    <name evidence="5" type="primary">LOC116193900</name>
</gene>
<evidence type="ECO:0000259" key="3">
    <source>
        <dbReference type="PROSITE" id="PS50891"/>
    </source>
</evidence>
<evidence type="ECO:0000256" key="1">
    <source>
        <dbReference type="ARBA" id="ARBA00005474"/>
    </source>
</evidence>
<dbReference type="SMR" id="A0A6P8CBP8"/>
<evidence type="ECO:0000256" key="2">
    <source>
        <dbReference type="SAM" id="MobiDB-lite"/>
    </source>
</evidence>
<dbReference type="PANTHER" id="PTHR31301">
    <property type="entry name" value="LOB DOMAIN-CONTAINING PROTEIN 4-RELATED"/>
    <property type="match status" value="1"/>
</dbReference>
<reference evidence="5" key="2">
    <citation type="submission" date="2025-08" db="UniProtKB">
        <authorList>
            <consortium name="RefSeq"/>
        </authorList>
    </citation>
    <scope>IDENTIFICATION</scope>
    <source>
        <tissue evidence="5">Leaf</tissue>
    </source>
</reference>
<name>A0A6P8CBP8_PUNGR</name>
<keyword evidence="4" id="KW-1185">Reference proteome</keyword>
<dbReference type="RefSeq" id="XP_031378503.1">
    <property type="nucleotide sequence ID" value="XM_031522643.1"/>
</dbReference>
<dbReference type="InterPro" id="IPR004883">
    <property type="entry name" value="LOB"/>
</dbReference>
<dbReference type="OrthoDB" id="1893065at2759"/>
<reference evidence="4" key="1">
    <citation type="journal article" date="2020" name="Plant Biotechnol. J.">
        <title>The pomegranate (Punica granatum L.) draft genome dissects genetic divergence between soft- and hard-seeded cultivars.</title>
        <authorList>
            <person name="Luo X."/>
            <person name="Li H."/>
            <person name="Wu Z."/>
            <person name="Yao W."/>
            <person name="Zhao P."/>
            <person name="Cao D."/>
            <person name="Yu H."/>
            <person name="Li K."/>
            <person name="Poudel K."/>
            <person name="Zhao D."/>
            <person name="Zhang F."/>
            <person name="Xia X."/>
            <person name="Chen L."/>
            <person name="Wang Q."/>
            <person name="Jing D."/>
            <person name="Cao S."/>
        </authorList>
    </citation>
    <scope>NUCLEOTIDE SEQUENCE [LARGE SCALE GENOMIC DNA]</scope>
    <source>
        <strain evidence="4">cv. Tunisia</strain>
    </source>
</reference>
<sequence length="265" mass="30661">MGKRMVKGRACGLCHHQRKRCPQDCPFRPYFPVDQPELYRNAIRLFGVANLKKLMAKVQPEQYEDTMTSIIYEVNRHAEDSVYGCYGALIKLQQQVARAEQELKAINSWIASFRRLSEQPDDHDHRCHPLSLPSNFWVEYTHGHDTVIQSDAAASLEIMKSSMVNQQSRNQDRESSVVNEQPHRCNLEASMVNERTHRSNLDPVIDEWPRYTERNLGNQNPLIQSDQRYAVAQQLPRALEKEIANHEDEPSRPLMETTHSDINGN</sequence>
<evidence type="ECO:0000313" key="4">
    <source>
        <dbReference type="Proteomes" id="UP000515151"/>
    </source>
</evidence>
<organism evidence="4 5">
    <name type="scientific">Punica granatum</name>
    <name type="common">Pomegranate</name>
    <dbReference type="NCBI Taxonomy" id="22663"/>
    <lineage>
        <taxon>Eukaryota</taxon>
        <taxon>Viridiplantae</taxon>
        <taxon>Streptophyta</taxon>
        <taxon>Embryophyta</taxon>
        <taxon>Tracheophyta</taxon>
        <taxon>Spermatophyta</taxon>
        <taxon>Magnoliopsida</taxon>
        <taxon>eudicotyledons</taxon>
        <taxon>Gunneridae</taxon>
        <taxon>Pentapetalae</taxon>
        <taxon>rosids</taxon>
        <taxon>malvids</taxon>
        <taxon>Myrtales</taxon>
        <taxon>Lythraceae</taxon>
        <taxon>Punica</taxon>
    </lineage>
</organism>
<dbReference type="Pfam" id="PF03195">
    <property type="entry name" value="LOB"/>
    <property type="match status" value="1"/>
</dbReference>
<evidence type="ECO:0000313" key="5">
    <source>
        <dbReference type="RefSeq" id="XP_031378503.1"/>
    </source>
</evidence>
<feature type="domain" description="LOB" evidence="3">
    <location>
        <begin position="9"/>
        <end position="110"/>
    </location>
</feature>
<dbReference type="PANTHER" id="PTHR31301:SF21">
    <property type="entry name" value="LOB DOMAIN-CONTAINING PROTEIN 27-RELATED"/>
    <property type="match status" value="1"/>
</dbReference>
<dbReference type="Proteomes" id="UP000515151">
    <property type="component" value="Chromosome 2"/>
</dbReference>
<dbReference type="PROSITE" id="PS50891">
    <property type="entry name" value="LOB"/>
    <property type="match status" value="1"/>
</dbReference>
<proteinExistence type="inferred from homology"/>
<dbReference type="AlphaFoldDB" id="A0A6P8CBP8"/>
<dbReference type="GeneID" id="116193900"/>
<protein>
    <submittedName>
        <fullName evidence="5">LOB domain-containing protein 7-like</fullName>
    </submittedName>
</protein>
<accession>A0A6P8CBP8</accession>